<feature type="transmembrane region" description="Helical" evidence="1">
    <location>
        <begin position="40"/>
        <end position="57"/>
    </location>
</feature>
<dbReference type="RefSeq" id="WP_213534003.1">
    <property type="nucleotide sequence ID" value="NZ_BOVQ01000002.1"/>
</dbReference>
<accession>A0ABV9JEI6</accession>
<evidence type="ECO:0000313" key="2">
    <source>
        <dbReference type="EMBL" id="MFC4651784.1"/>
    </source>
</evidence>
<feature type="transmembrane region" description="Helical" evidence="1">
    <location>
        <begin position="114"/>
        <end position="133"/>
    </location>
</feature>
<keyword evidence="1" id="KW-0812">Transmembrane</keyword>
<proteinExistence type="predicted"/>
<keyword evidence="3" id="KW-1185">Reference proteome</keyword>
<keyword evidence="1" id="KW-1133">Transmembrane helix</keyword>
<dbReference type="Proteomes" id="UP001595987">
    <property type="component" value="Unassembled WGS sequence"/>
</dbReference>
<sequence>MDINAIIHNNTELIIDGIVLILVLWIIFKQLRVQRLKYRPWLYVIIIVIGLNQAVQAGKNFHISANYELLVFLGSLCLPIFLGLLRAMTYHYWVGESPDKKDGGKQLVLRQGSWLTLLLWIINFALHGFIHYLNPETAIFSTFEIGLTLFAQRMIAYTIARRKFPREIENN</sequence>
<evidence type="ECO:0008006" key="4">
    <source>
        <dbReference type="Google" id="ProtNLM"/>
    </source>
</evidence>
<feature type="transmembrane region" description="Helical" evidence="1">
    <location>
        <begin position="69"/>
        <end position="93"/>
    </location>
</feature>
<feature type="transmembrane region" description="Helical" evidence="1">
    <location>
        <begin position="139"/>
        <end position="160"/>
    </location>
</feature>
<organism evidence="2 3">
    <name type="scientific">Lactococcus nasutitermitis</name>
    <dbReference type="NCBI Taxonomy" id="1652957"/>
    <lineage>
        <taxon>Bacteria</taxon>
        <taxon>Bacillati</taxon>
        <taxon>Bacillota</taxon>
        <taxon>Bacilli</taxon>
        <taxon>Lactobacillales</taxon>
        <taxon>Streptococcaceae</taxon>
        <taxon>Lactococcus</taxon>
    </lineage>
</organism>
<gene>
    <name evidence="2" type="ORF">ACFO26_02595</name>
</gene>
<comment type="caution">
    <text evidence="2">The sequence shown here is derived from an EMBL/GenBank/DDBJ whole genome shotgun (WGS) entry which is preliminary data.</text>
</comment>
<evidence type="ECO:0000313" key="3">
    <source>
        <dbReference type="Proteomes" id="UP001595987"/>
    </source>
</evidence>
<evidence type="ECO:0000256" key="1">
    <source>
        <dbReference type="SAM" id="Phobius"/>
    </source>
</evidence>
<reference evidence="3" key="1">
    <citation type="journal article" date="2019" name="Int. J. Syst. Evol. Microbiol.">
        <title>The Global Catalogue of Microorganisms (GCM) 10K type strain sequencing project: providing services to taxonomists for standard genome sequencing and annotation.</title>
        <authorList>
            <consortium name="The Broad Institute Genomics Platform"/>
            <consortium name="The Broad Institute Genome Sequencing Center for Infectious Disease"/>
            <person name="Wu L."/>
            <person name="Ma J."/>
        </authorList>
    </citation>
    <scope>NUCLEOTIDE SEQUENCE [LARGE SCALE GENOMIC DNA]</scope>
    <source>
        <strain evidence="3">CCUG 63287</strain>
    </source>
</reference>
<protein>
    <recommendedName>
        <fullName evidence="4">DUF1453 domain-containing protein</fullName>
    </recommendedName>
</protein>
<dbReference type="EMBL" id="JBHSGD010000004">
    <property type="protein sequence ID" value="MFC4651784.1"/>
    <property type="molecule type" value="Genomic_DNA"/>
</dbReference>
<keyword evidence="1" id="KW-0472">Membrane</keyword>
<name>A0ABV9JEI6_9LACT</name>
<feature type="transmembrane region" description="Helical" evidence="1">
    <location>
        <begin position="6"/>
        <end position="28"/>
    </location>
</feature>